<proteinExistence type="predicted"/>
<name>A0A7Y9ER13_9ACTN</name>
<organism evidence="1 2">
    <name type="scientific">Actinomadura luteofluorescens</name>
    <dbReference type="NCBI Taxonomy" id="46163"/>
    <lineage>
        <taxon>Bacteria</taxon>
        <taxon>Bacillati</taxon>
        <taxon>Actinomycetota</taxon>
        <taxon>Actinomycetes</taxon>
        <taxon>Streptosporangiales</taxon>
        <taxon>Thermomonosporaceae</taxon>
        <taxon>Actinomadura</taxon>
    </lineage>
</organism>
<dbReference type="AlphaFoldDB" id="A0A7Y9ER13"/>
<protein>
    <submittedName>
        <fullName evidence="1">Uncharacterized protein</fullName>
    </submittedName>
</protein>
<accession>A0A7Y9ER13</accession>
<reference evidence="1 2" key="1">
    <citation type="submission" date="2020-07" db="EMBL/GenBank/DDBJ databases">
        <title>Sequencing the genomes of 1000 actinobacteria strains.</title>
        <authorList>
            <person name="Klenk H.-P."/>
        </authorList>
    </citation>
    <scope>NUCLEOTIDE SEQUENCE [LARGE SCALE GENOMIC DNA]</scope>
    <source>
        <strain evidence="1 2">DSM 40398</strain>
    </source>
</reference>
<sequence>MRAEQITATAAAPTAVAGAAEQVTDAIQRL</sequence>
<keyword evidence="2" id="KW-1185">Reference proteome</keyword>
<evidence type="ECO:0000313" key="2">
    <source>
        <dbReference type="Proteomes" id="UP000529783"/>
    </source>
</evidence>
<dbReference type="EMBL" id="JACCBA010000001">
    <property type="protein sequence ID" value="NYD52380.1"/>
    <property type="molecule type" value="Genomic_DNA"/>
</dbReference>
<evidence type="ECO:0000313" key="1">
    <source>
        <dbReference type="EMBL" id="NYD52380.1"/>
    </source>
</evidence>
<gene>
    <name evidence="1" type="ORF">BJY14_008363</name>
</gene>
<comment type="caution">
    <text evidence="1">The sequence shown here is derived from an EMBL/GenBank/DDBJ whole genome shotgun (WGS) entry which is preliminary data.</text>
</comment>
<dbReference type="Proteomes" id="UP000529783">
    <property type="component" value="Unassembled WGS sequence"/>
</dbReference>